<name>A0AAW1X6K1_RUBAR</name>
<proteinExistence type="predicted"/>
<protein>
    <submittedName>
        <fullName evidence="1">Uncharacterized protein</fullName>
    </submittedName>
</protein>
<sequence>MSQWMTTFGEGRKMEWWWKVYGCSVWDVWKIFREGMRVRFGVESGENGRTKRADVPDVRADWTSRRESPLLWWSSDGGPAVLPPLVEVVCRKNRRKCNFFIFLPFFDSSRLLMATSSEGKFMQSSMSRSHG</sequence>
<evidence type="ECO:0000313" key="1">
    <source>
        <dbReference type="EMBL" id="KAK9932450.1"/>
    </source>
</evidence>
<dbReference type="AlphaFoldDB" id="A0AAW1X6K1"/>
<dbReference type="EMBL" id="JBEDUW010000004">
    <property type="protein sequence ID" value="KAK9932450.1"/>
    <property type="molecule type" value="Genomic_DNA"/>
</dbReference>
<dbReference type="Proteomes" id="UP001457282">
    <property type="component" value="Unassembled WGS sequence"/>
</dbReference>
<keyword evidence="2" id="KW-1185">Reference proteome</keyword>
<accession>A0AAW1X6K1</accession>
<comment type="caution">
    <text evidence="1">The sequence shown here is derived from an EMBL/GenBank/DDBJ whole genome shotgun (WGS) entry which is preliminary data.</text>
</comment>
<organism evidence="1 2">
    <name type="scientific">Rubus argutus</name>
    <name type="common">Southern blackberry</name>
    <dbReference type="NCBI Taxonomy" id="59490"/>
    <lineage>
        <taxon>Eukaryota</taxon>
        <taxon>Viridiplantae</taxon>
        <taxon>Streptophyta</taxon>
        <taxon>Embryophyta</taxon>
        <taxon>Tracheophyta</taxon>
        <taxon>Spermatophyta</taxon>
        <taxon>Magnoliopsida</taxon>
        <taxon>eudicotyledons</taxon>
        <taxon>Gunneridae</taxon>
        <taxon>Pentapetalae</taxon>
        <taxon>rosids</taxon>
        <taxon>fabids</taxon>
        <taxon>Rosales</taxon>
        <taxon>Rosaceae</taxon>
        <taxon>Rosoideae</taxon>
        <taxon>Rosoideae incertae sedis</taxon>
        <taxon>Rubus</taxon>
    </lineage>
</organism>
<reference evidence="1 2" key="1">
    <citation type="journal article" date="2023" name="G3 (Bethesda)">
        <title>A chromosome-length genome assembly and annotation of blackberry (Rubus argutus, cv. 'Hillquist').</title>
        <authorList>
            <person name="Bruna T."/>
            <person name="Aryal R."/>
            <person name="Dudchenko O."/>
            <person name="Sargent D.J."/>
            <person name="Mead D."/>
            <person name="Buti M."/>
            <person name="Cavallini A."/>
            <person name="Hytonen T."/>
            <person name="Andres J."/>
            <person name="Pham M."/>
            <person name="Weisz D."/>
            <person name="Mascagni F."/>
            <person name="Usai G."/>
            <person name="Natali L."/>
            <person name="Bassil N."/>
            <person name="Fernandez G.E."/>
            <person name="Lomsadze A."/>
            <person name="Armour M."/>
            <person name="Olukolu B."/>
            <person name="Poorten T."/>
            <person name="Britton C."/>
            <person name="Davik J."/>
            <person name="Ashrafi H."/>
            <person name="Aiden E.L."/>
            <person name="Borodovsky M."/>
            <person name="Worthington M."/>
        </authorList>
    </citation>
    <scope>NUCLEOTIDE SEQUENCE [LARGE SCALE GENOMIC DNA]</scope>
    <source>
        <strain evidence="1">PI 553951</strain>
    </source>
</reference>
<evidence type="ECO:0000313" key="2">
    <source>
        <dbReference type="Proteomes" id="UP001457282"/>
    </source>
</evidence>
<gene>
    <name evidence="1" type="ORF">M0R45_019688</name>
</gene>